<feature type="transmembrane region" description="Helical" evidence="10">
    <location>
        <begin position="6"/>
        <end position="27"/>
    </location>
</feature>
<dbReference type="SMART" id="SM01207">
    <property type="entry name" value="G3P_acyltransf"/>
    <property type="match status" value="1"/>
</dbReference>
<dbReference type="AlphaFoldDB" id="H5SA63"/>
<evidence type="ECO:0000256" key="10">
    <source>
        <dbReference type="HAMAP-Rule" id="MF_01043"/>
    </source>
</evidence>
<evidence type="ECO:0000256" key="5">
    <source>
        <dbReference type="ARBA" id="ARBA00022989"/>
    </source>
</evidence>
<comment type="subcellular location">
    <subcellularLocation>
        <location evidence="10">Cell membrane</location>
        <topology evidence="10">Multi-pass membrane protein</topology>
    </subcellularLocation>
</comment>
<feature type="transmembrane region" description="Helical" evidence="10">
    <location>
        <begin position="112"/>
        <end position="135"/>
    </location>
</feature>
<keyword evidence="2 10" id="KW-0444">Lipid biosynthesis</keyword>
<reference evidence="11" key="2">
    <citation type="journal article" date="2012" name="PLoS ONE">
        <title>A Deeply Branching Thermophilic Bacterium with an Ancient Acetyl-CoA Pathway Dominates a Subsurface Ecosystem.</title>
        <authorList>
            <person name="Takami H."/>
            <person name="Noguchi H."/>
            <person name="Takaki Y."/>
            <person name="Uchiyama I."/>
            <person name="Toyoda A."/>
            <person name="Nishi S."/>
            <person name="Chee G.-J."/>
            <person name="Arai W."/>
            <person name="Nunoura T."/>
            <person name="Itoh T."/>
            <person name="Hattori M."/>
            <person name="Takai K."/>
        </authorList>
    </citation>
    <scope>NUCLEOTIDE SEQUENCE</scope>
</reference>
<dbReference type="HAMAP" id="MF_01043">
    <property type="entry name" value="PlsY"/>
    <property type="match status" value="1"/>
</dbReference>
<dbReference type="PANTHER" id="PTHR30309:SF0">
    <property type="entry name" value="GLYCEROL-3-PHOSPHATE ACYLTRANSFERASE-RELATED"/>
    <property type="match status" value="1"/>
</dbReference>
<dbReference type="GO" id="GO:0005886">
    <property type="term" value="C:plasma membrane"/>
    <property type="evidence" value="ECO:0007669"/>
    <property type="project" value="UniProtKB-SubCell"/>
</dbReference>
<keyword evidence="5 10" id="KW-1133">Transmembrane helix</keyword>
<evidence type="ECO:0000256" key="9">
    <source>
        <dbReference type="ARBA" id="ARBA00023264"/>
    </source>
</evidence>
<dbReference type="InterPro" id="IPR003811">
    <property type="entry name" value="G3P_acylTferase_PlsY"/>
</dbReference>
<evidence type="ECO:0000256" key="3">
    <source>
        <dbReference type="ARBA" id="ARBA00022679"/>
    </source>
</evidence>
<evidence type="ECO:0000256" key="1">
    <source>
        <dbReference type="ARBA" id="ARBA00022475"/>
    </source>
</evidence>
<evidence type="ECO:0000256" key="4">
    <source>
        <dbReference type="ARBA" id="ARBA00022692"/>
    </source>
</evidence>
<comment type="similarity">
    <text evidence="10">Belongs to the PlsY family.</text>
</comment>
<dbReference type="GO" id="GO:0008654">
    <property type="term" value="P:phospholipid biosynthetic process"/>
    <property type="evidence" value="ECO:0007669"/>
    <property type="project" value="UniProtKB-UniRule"/>
</dbReference>
<keyword evidence="7 10" id="KW-0472">Membrane</keyword>
<organism evidence="11">
    <name type="scientific">uncultured Chloroflexota bacterium</name>
    <dbReference type="NCBI Taxonomy" id="166587"/>
    <lineage>
        <taxon>Bacteria</taxon>
        <taxon>Bacillati</taxon>
        <taxon>Chloroflexota</taxon>
        <taxon>environmental samples</taxon>
    </lineage>
</organism>
<keyword evidence="9 10" id="KW-1208">Phospholipid metabolism</keyword>
<feature type="transmembrane region" description="Helical" evidence="10">
    <location>
        <begin position="48"/>
        <end position="69"/>
    </location>
</feature>
<protein>
    <recommendedName>
        <fullName evidence="10">Glycerol-3-phosphate acyltransferase</fullName>
    </recommendedName>
    <alternativeName>
        <fullName evidence="10">Acyl-PO4 G3P acyltransferase</fullName>
    </alternativeName>
    <alternativeName>
        <fullName evidence="10">Acyl-phosphate--glycerol-3-phosphate acyltransferase</fullName>
    </alternativeName>
    <alternativeName>
        <fullName evidence="10">G3P acyltransferase</fullName>
        <shortName evidence="10">GPAT</shortName>
        <ecNumber evidence="10">2.3.1.275</ecNumber>
    </alternativeName>
    <alternativeName>
        <fullName evidence="10">Lysophosphatidic acid synthase</fullName>
        <shortName evidence="10">LPA synthase</shortName>
    </alternativeName>
</protein>
<sequence length="201" mass="21972">MKLIFWVVFGYLCGSIPFAFLVGKFLAHRDIRTVADGNPGATNVIRAGGWKVGMLAVLLDILKGFIPVYLARQSGLSEWSLVPVALAPILGHATQPFLGFRGGKALGASGGAWMALIGPLVLPIYALLTVPVLLIQQEHAWAAFSGMFSLLYYAAFVLDSPWLTAFAAFNTLIIGYTHRRELRHAPQLRPWLVHLFAARKS</sequence>
<evidence type="ECO:0000256" key="6">
    <source>
        <dbReference type="ARBA" id="ARBA00023098"/>
    </source>
</evidence>
<accession>H5SA63</accession>
<dbReference type="UniPathway" id="UPA00085"/>
<proteinExistence type="inferred from homology"/>
<dbReference type="EC" id="2.3.1.275" evidence="10"/>
<feature type="transmembrane region" description="Helical" evidence="10">
    <location>
        <begin position="81"/>
        <end position="100"/>
    </location>
</feature>
<keyword evidence="1 10" id="KW-1003">Cell membrane</keyword>
<keyword evidence="6 10" id="KW-0443">Lipid metabolism</keyword>
<dbReference type="GO" id="GO:0043772">
    <property type="term" value="F:acyl-phosphate glycerol-3-phosphate acyltransferase activity"/>
    <property type="evidence" value="ECO:0007669"/>
    <property type="project" value="UniProtKB-UniRule"/>
</dbReference>
<evidence type="ECO:0000256" key="8">
    <source>
        <dbReference type="ARBA" id="ARBA00023209"/>
    </source>
</evidence>
<comment type="catalytic activity">
    <reaction evidence="10">
        <text>an acyl phosphate + sn-glycerol 3-phosphate = a 1-acyl-sn-glycero-3-phosphate + phosphate</text>
        <dbReference type="Rhea" id="RHEA:34075"/>
        <dbReference type="ChEBI" id="CHEBI:43474"/>
        <dbReference type="ChEBI" id="CHEBI:57597"/>
        <dbReference type="ChEBI" id="CHEBI:57970"/>
        <dbReference type="ChEBI" id="CHEBI:59918"/>
        <dbReference type="EC" id="2.3.1.275"/>
    </reaction>
</comment>
<gene>
    <name evidence="10" type="primary">plsY</name>
    <name evidence="11" type="ORF">HGMM_F04B01C24</name>
</gene>
<keyword evidence="4 10" id="KW-0812">Transmembrane</keyword>
<evidence type="ECO:0000313" key="11">
    <source>
        <dbReference type="EMBL" id="BAL53049.1"/>
    </source>
</evidence>
<keyword evidence="3 10" id="KW-0808">Transferase</keyword>
<name>H5SA63_9CHLR</name>
<comment type="pathway">
    <text evidence="10">Lipid metabolism; phospholipid metabolism.</text>
</comment>
<feature type="transmembrane region" description="Helical" evidence="10">
    <location>
        <begin position="150"/>
        <end position="174"/>
    </location>
</feature>
<dbReference type="Pfam" id="PF02660">
    <property type="entry name" value="G3P_acyltransf"/>
    <property type="match status" value="1"/>
</dbReference>
<evidence type="ECO:0000256" key="2">
    <source>
        <dbReference type="ARBA" id="ARBA00022516"/>
    </source>
</evidence>
<evidence type="ECO:0000256" key="7">
    <source>
        <dbReference type="ARBA" id="ARBA00023136"/>
    </source>
</evidence>
<comment type="function">
    <text evidence="10">Catalyzes the transfer of an acyl group from acyl-phosphate (acyl-PO(4)) to glycerol-3-phosphate (G3P) to form lysophosphatidic acid (LPA). This enzyme utilizes acyl-phosphate as fatty acyl donor, but not acyl-CoA or acyl-ACP.</text>
</comment>
<dbReference type="PANTHER" id="PTHR30309">
    <property type="entry name" value="INNER MEMBRANE PROTEIN YGIH"/>
    <property type="match status" value="1"/>
</dbReference>
<reference evidence="11" key="1">
    <citation type="journal article" date="2005" name="Environ. Microbiol.">
        <title>Genetic and functional properties of uncultivated thermophilic crenarchaeotes from a subsurface gold mine as revealed by analysis of genome fragments.</title>
        <authorList>
            <person name="Nunoura T."/>
            <person name="Hirayama H."/>
            <person name="Takami H."/>
            <person name="Oida H."/>
            <person name="Nishi S."/>
            <person name="Shimamura S."/>
            <person name="Suzuki Y."/>
            <person name="Inagaki F."/>
            <person name="Takai K."/>
            <person name="Nealson K.H."/>
            <person name="Horikoshi K."/>
        </authorList>
    </citation>
    <scope>NUCLEOTIDE SEQUENCE</scope>
</reference>
<keyword evidence="8 10" id="KW-0594">Phospholipid biosynthesis</keyword>
<comment type="subunit">
    <text evidence="10">Probably interacts with PlsX.</text>
</comment>
<dbReference type="EMBL" id="AP011646">
    <property type="protein sequence ID" value="BAL53049.1"/>
    <property type="molecule type" value="Genomic_DNA"/>
</dbReference>